<accession>A0ABV7BYW8</accession>
<evidence type="ECO:0000313" key="1">
    <source>
        <dbReference type="EMBL" id="MFC3002269.1"/>
    </source>
</evidence>
<name>A0ABV7BYW8_9PROT</name>
<keyword evidence="2" id="KW-1185">Reference proteome</keyword>
<dbReference type="Pfam" id="PF13252">
    <property type="entry name" value="Phage_capsid_3"/>
    <property type="match status" value="1"/>
</dbReference>
<dbReference type="EMBL" id="JBHRSB010000006">
    <property type="protein sequence ID" value="MFC3002269.1"/>
    <property type="molecule type" value="Genomic_DNA"/>
</dbReference>
<protein>
    <submittedName>
        <fullName evidence="1">N4-gp56 family major capsid protein</fullName>
    </submittedName>
</protein>
<gene>
    <name evidence="1" type="ORF">ACFOD3_20390</name>
</gene>
<dbReference type="NCBIfam" id="TIGR04387">
    <property type="entry name" value="capsid_maj_N4"/>
    <property type="match status" value="1"/>
</dbReference>
<proteinExistence type="predicted"/>
<sequence>MAATDFGALSTAKKRVWSSEIWMAGREQNFWFSNGFIGDGTGSVIQRITQLTETEKGRTCVMSLVGDMEGDGVVGDNLLEGNEESLWNDTLTITIDQLRNGTRSKGKMAEQETVIRFRTQSKEKLSFWLADKIDELAFLTISGIPYTKKLDGSTRNASSQLPGLAFAADVVAPSSGRVRYAGTATSTASLTASDKINWNLIVTTAAFAKRKLVKPIRSGGRDYYAMVLSTEQMRDLKTDNTYQTLVSKAAPRGTDNPLFKGATAVVEGVVLYDHQKVANTLGLTSGVDKWGAGSTIDGAQALLLGAQALGFAQLGNVDYAESDNTDYKNRPGIGIGRIIGMLKPNWKSLIDNRTRQDFGVVSLFTAASAA</sequence>
<comment type="caution">
    <text evidence="1">The sequence shown here is derived from an EMBL/GenBank/DDBJ whole genome shotgun (WGS) entry which is preliminary data.</text>
</comment>
<dbReference type="RefSeq" id="WP_216838346.1">
    <property type="nucleotide sequence ID" value="NZ_JAFNJS010000006.1"/>
</dbReference>
<dbReference type="InterPro" id="IPR025267">
    <property type="entry name" value="ORF017-like"/>
</dbReference>
<dbReference type="Proteomes" id="UP001595420">
    <property type="component" value="Unassembled WGS sequence"/>
</dbReference>
<reference evidence="2" key="1">
    <citation type="journal article" date="2019" name="Int. J. Syst. Evol. Microbiol.">
        <title>The Global Catalogue of Microorganisms (GCM) 10K type strain sequencing project: providing services to taxonomists for standard genome sequencing and annotation.</title>
        <authorList>
            <consortium name="The Broad Institute Genomics Platform"/>
            <consortium name="The Broad Institute Genome Sequencing Center for Infectious Disease"/>
            <person name="Wu L."/>
            <person name="Ma J."/>
        </authorList>
    </citation>
    <scope>NUCLEOTIDE SEQUENCE [LARGE SCALE GENOMIC DNA]</scope>
    <source>
        <strain evidence="2">CGMCC 1.16855</strain>
    </source>
</reference>
<evidence type="ECO:0000313" key="2">
    <source>
        <dbReference type="Proteomes" id="UP001595420"/>
    </source>
</evidence>
<organism evidence="1 2">
    <name type="scientific">Falsiroseomonas tokyonensis</name>
    <dbReference type="NCBI Taxonomy" id="430521"/>
    <lineage>
        <taxon>Bacteria</taxon>
        <taxon>Pseudomonadati</taxon>
        <taxon>Pseudomonadota</taxon>
        <taxon>Alphaproteobacteria</taxon>
        <taxon>Acetobacterales</taxon>
        <taxon>Roseomonadaceae</taxon>
        <taxon>Falsiroseomonas</taxon>
    </lineage>
</organism>